<evidence type="ECO:0000313" key="2">
    <source>
        <dbReference type="EMBL" id="OXY93454.1"/>
    </source>
</evidence>
<sequence>MTTLSPSEVQHACSLLSAPALMRLITEIDDNGPIPSRGLGRTLADLPAQHLRHTAEQARALGLVRHRPGVGLTLTTSGSHLADLYDAMARWARRHAYPAPVCDFTSRIQHTLALLADPPVPVSQADAQAHAAGSPTSAEATEDALAGPRDLLHEWLHTNPQVIPDVDHELAA</sequence>
<keyword evidence="3" id="KW-1185">Reference proteome</keyword>
<gene>
    <name evidence="2" type="ORF">BEK98_22340</name>
</gene>
<proteinExistence type="predicted"/>
<name>A0A233SCR3_STRDA</name>
<organism evidence="2 3">
    <name type="scientific">Streptomyces diastatochromogenes</name>
    <dbReference type="NCBI Taxonomy" id="42236"/>
    <lineage>
        <taxon>Bacteria</taxon>
        <taxon>Bacillati</taxon>
        <taxon>Actinomycetota</taxon>
        <taxon>Actinomycetes</taxon>
        <taxon>Kitasatosporales</taxon>
        <taxon>Streptomycetaceae</taxon>
        <taxon>Streptomyces</taxon>
    </lineage>
</organism>
<dbReference type="AlphaFoldDB" id="A0A233SCR3"/>
<dbReference type="SUPFAM" id="SSF46785">
    <property type="entry name" value="Winged helix' DNA-binding domain"/>
    <property type="match status" value="1"/>
</dbReference>
<evidence type="ECO:0008006" key="4">
    <source>
        <dbReference type="Google" id="ProtNLM"/>
    </source>
</evidence>
<comment type="caution">
    <text evidence="2">The sequence shown here is derived from an EMBL/GenBank/DDBJ whole genome shotgun (WGS) entry which is preliminary data.</text>
</comment>
<dbReference type="Gene3D" id="1.10.10.10">
    <property type="entry name" value="Winged helix-like DNA-binding domain superfamily/Winged helix DNA-binding domain"/>
    <property type="match status" value="1"/>
</dbReference>
<dbReference type="InterPro" id="IPR036390">
    <property type="entry name" value="WH_DNA-bd_sf"/>
</dbReference>
<dbReference type="Proteomes" id="UP000215483">
    <property type="component" value="Unassembled WGS sequence"/>
</dbReference>
<dbReference type="EMBL" id="MCGQ01000019">
    <property type="protein sequence ID" value="OXY93454.1"/>
    <property type="molecule type" value="Genomic_DNA"/>
</dbReference>
<dbReference type="RefSeq" id="WP_094218505.1">
    <property type="nucleotide sequence ID" value="NZ_MCGQ01000019.1"/>
</dbReference>
<feature type="region of interest" description="Disordered" evidence="1">
    <location>
        <begin position="124"/>
        <end position="143"/>
    </location>
</feature>
<protein>
    <recommendedName>
        <fullName evidence="4">HTH hxlR-type domain-containing protein</fullName>
    </recommendedName>
</protein>
<evidence type="ECO:0000256" key="1">
    <source>
        <dbReference type="SAM" id="MobiDB-lite"/>
    </source>
</evidence>
<evidence type="ECO:0000313" key="3">
    <source>
        <dbReference type="Proteomes" id="UP000215483"/>
    </source>
</evidence>
<accession>A0A233SCR3</accession>
<dbReference type="OrthoDB" id="4263686at2"/>
<dbReference type="InterPro" id="IPR036388">
    <property type="entry name" value="WH-like_DNA-bd_sf"/>
</dbReference>
<reference evidence="2 3" key="1">
    <citation type="submission" date="2016-07" db="EMBL/GenBank/DDBJ databases">
        <title>Draft genome of Streptomyces diastatochromogenes.</title>
        <authorList>
            <person name="Podduturi R."/>
            <person name="Lukassen M.B."/>
            <person name="Clausen N."/>
            <person name="Nielsen J.L."/>
            <person name="Jorgensen N.O."/>
        </authorList>
    </citation>
    <scope>NUCLEOTIDE SEQUENCE [LARGE SCALE GENOMIC DNA]</scope>
    <source>
        <strain evidence="2 3">DSM 40608</strain>
    </source>
</reference>